<accession>A0A3E4MCJ6</accession>
<evidence type="ECO:0000256" key="3">
    <source>
        <dbReference type="ARBA" id="ARBA00012438"/>
    </source>
</evidence>
<dbReference type="FunFam" id="1.10.287.130:FF:000001">
    <property type="entry name" value="Two-component sensor histidine kinase"/>
    <property type="match status" value="1"/>
</dbReference>
<dbReference type="SMART" id="SM00388">
    <property type="entry name" value="HisKA"/>
    <property type="match status" value="1"/>
</dbReference>
<gene>
    <name evidence="17" type="ORF">DXD10_08785</name>
</gene>
<dbReference type="AlphaFoldDB" id="A0A3E4MCJ6"/>
<dbReference type="InterPro" id="IPR004358">
    <property type="entry name" value="Sig_transdc_His_kin-like_C"/>
</dbReference>
<keyword evidence="7 14" id="KW-0812">Transmembrane</keyword>
<dbReference type="SUPFAM" id="SSF47384">
    <property type="entry name" value="Homodimeric domain of signal transducing histidine kinase"/>
    <property type="match status" value="1"/>
</dbReference>
<evidence type="ECO:0000256" key="13">
    <source>
        <dbReference type="ARBA" id="ARBA00023136"/>
    </source>
</evidence>
<keyword evidence="8" id="KW-0547">Nucleotide-binding</keyword>
<evidence type="ECO:0000256" key="10">
    <source>
        <dbReference type="ARBA" id="ARBA00022840"/>
    </source>
</evidence>
<dbReference type="SUPFAM" id="SSF158472">
    <property type="entry name" value="HAMP domain-like"/>
    <property type="match status" value="1"/>
</dbReference>
<dbReference type="PRINTS" id="PR00344">
    <property type="entry name" value="BCTRLSENSOR"/>
</dbReference>
<organism evidence="17 18">
    <name type="scientific">Dorea formicigenerans</name>
    <dbReference type="NCBI Taxonomy" id="39486"/>
    <lineage>
        <taxon>Bacteria</taxon>
        <taxon>Bacillati</taxon>
        <taxon>Bacillota</taxon>
        <taxon>Clostridia</taxon>
        <taxon>Lachnospirales</taxon>
        <taxon>Lachnospiraceae</taxon>
        <taxon>Dorea</taxon>
    </lineage>
</organism>
<dbReference type="PROSITE" id="PS50109">
    <property type="entry name" value="HIS_KIN"/>
    <property type="match status" value="1"/>
</dbReference>
<evidence type="ECO:0000313" key="17">
    <source>
        <dbReference type="EMBL" id="RGK47441.1"/>
    </source>
</evidence>
<dbReference type="Gene3D" id="3.30.565.10">
    <property type="entry name" value="Histidine kinase-like ATPase, C-terminal domain"/>
    <property type="match status" value="1"/>
</dbReference>
<dbReference type="InterPro" id="IPR050398">
    <property type="entry name" value="HssS/ArlS-like"/>
</dbReference>
<evidence type="ECO:0000259" key="15">
    <source>
        <dbReference type="PROSITE" id="PS50109"/>
    </source>
</evidence>
<protein>
    <recommendedName>
        <fullName evidence="3">histidine kinase</fullName>
        <ecNumber evidence="3">2.7.13.3</ecNumber>
    </recommendedName>
</protein>
<dbReference type="CDD" id="cd00075">
    <property type="entry name" value="HATPase"/>
    <property type="match status" value="1"/>
</dbReference>
<evidence type="ECO:0000256" key="12">
    <source>
        <dbReference type="ARBA" id="ARBA00023012"/>
    </source>
</evidence>
<dbReference type="Gene3D" id="6.10.340.10">
    <property type="match status" value="1"/>
</dbReference>
<evidence type="ECO:0000256" key="9">
    <source>
        <dbReference type="ARBA" id="ARBA00022777"/>
    </source>
</evidence>
<feature type="domain" description="HAMP" evidence="16">
    <location>
        <begin position="73"/>
        <end position="129"/>
    </location>
</feature>
<dbReference type="EC" id="2.7.13.3" evidence="3"/>
<evidence type="ECO:0000256" key="11">
    <source>
        <dbReference type="ARBA" id="ARBA00022989"/>
    </source>
</evidence>
<comment type="caution">
    <text evidence="17">The sequence shown here is derived from an EMBL/GenBank/DDBJ whole genome shotgun (WGS) entry which is preliminary data.</text>
</comment>
<dbReference type="PANTHER" id="PTHR45528">
    <property type="entry name" value="SENSOR HISTIDINE KINASE CPXA"/>
    <property type="match status" value="1"/>
</dbReference>
<dbReference type="RefSeq" id="WP_117649884.1">
    <property type="nucleotide sequence ID" value="NZ_QSQQ01000010.1"/>
</dbReference>
<evidence type="ECO:0000256" key="1">
    <source>
        <dbReference type="ARBA" id="ARBA00000085"/>
    </source>
</evidence>
<dbReference type="Gene3D" id="1.10.287.130">
    <property type="match status" value="1"/>
</dbReference>
<dbReference type="InterPro" id="IPR036097">
    <property type="entry name" value="HisK_dim/P_sf"/>
</dbReference>
<dbReference type="InterPro" id="IPR005467">
    <property type="entry name" value="His_kinase_dom"/>
</dbReference>
<comment type="subcellular location">
    <subcellularLocation>
        <location evidence="2">Cell membrane</location>
        <topology evidence="2">Multi-pass membrane protein</topology>
    </subcellularLocation>
</comment>
<dbReference type="PROSITE" id="PS50885">
    <property type="entry name" value="HAMP"/>
    <property type="match status" value="1"/>
</dbReference>
<dbReference type="CDD" id="cd06225">
    <property type="entry name" value="HAMP"/>
    <property type="match status" value="1"/>
</dbReference>
<keyword evidence="6" id="KW-0808">Transferase</keyword>
<dbReference type="InterPro" id="IPR003594">
    <property type="entry name" value="HATPase_dom"/>
</dbReference>
<dbReference type="InterPro" id="IPR036890">
    <property type="entry name" value="HATPase_C_sf"/>
</dbReference>
<evidence type="ECO:0000256" key="8">
    <source>
        <dbReference type="ARBA" id="ARBA00022741"/>
    </source>
</evidence>
<evidence type="ECO:0000256" key="14">
    <source>
        <dbReference type="SAM" id="Phobius"/>
    </source>
</evidence>
<keyword evidence="13 14" id="KW-0472">Membrane</keyword>
<proteinExistence type="predicted"/>
<evidence type="ECO:0000256" key="4">
    <source>
        <dbReference type="ARBA" id="ARBA00022475"/>
    </source>
</evidence>
<evidence type="ECO:0000256" key="7">
    <source>
        <dbReference type="ARBA" id="ARBA00022692"/>
    </source>
</evidence>
<evidence type="ECO:0000256" key="5">
    <source>
        <dbReference type="ARBA" id="ARBA00022553"/>
    </source>
</evidence>
<feature type="transmembrane region" description="Helical" evidence="14">
    <location>
        <begin position="44"/>
        <end position="66"/>
    </location>
</feature>
<dbReference type="PANTHER" id="PTHR45528:SF1">
    <property type="entry name" value="SENSOR HISTIDINE KINASE CPXA"/>
    <property type="match status" value="1"/>
</dbReference>
<dbReference type="Pfam" id="PF00512">
    <property type="entry name" value="HisKA"/>
    <property type="match status" value="1"/>
</dbReference>
<dbReference type="SMART" id="SM00387">
    <property type="entry name" value="HATPase_c"/>
    <property type="match status" value="1"/>
</dbReference>
<keyword evidence="4" id="KW-1003">Cell membrane</keyword>
<feature type="transmembrane region" description="Helical" evidence="14">
    <location>
        <begin position="12"/>
        <end position="32"/>
    </location>
</feature>
<dbReference type="CDD" id="cd00082">
    <property type="entry name" value="HisKA"/>
    <property type="match status" value="1"/>
</dbReference>
<dbReference type="GO" id="GO:0000155">
    <property type="term" value="F:phosphorelay sensor kinase activity"/>
    <property type="evidence" value="ECO:0007669"/>
    <property type="project" value="InterPro"/>
</dbReference>
<keyword evidence="11 14" id="KW-1133">Transmembrane helix</keyword>
<keyword evidence="12" id="KW-0902">Two-component regulatory system</keyword>
<dbReference type="Proteomes" id="UP000261208">
    <property type="component" value="Unassembled WGS sequence"/>
</dbReference>
<evidence type="ECO:0000313" key="18">
    <source>
        <dbReference type="Proteomes" id="UP000261208"/>
    </source>
</evidence>
<evidence type="ECO:0000256" key="6">
    <source>
        <dbReference type="ARBA" id="ARBA00022679"/>
    </source>
</evidence>
<name>A0A3E4MCJ6_9FIRM</name>
<dbReference type="InterPro" id="IPR003660">
    <property type="entry name" value="HAMP_dom"/>
</dbReference>
<dbReference type="SMART" id="SM00304">
    <property type="entry name" value="HAMP"/>
    <property type="match status" value="1"/>
</dbReference>
<dbReference type="GO" id="GO:0005886">
    <property type="term" value="C:plasma membrane"/>
    <property type="evidence" value="ECO:0007669"/>
    <property type="project" value="UniProtKB-SubCell"/>
</dbReference>
<dbReference type="GO" id="GO:0005524">
    <property type="term" value="F:ATP binding"/>
    <property type="evidence" value="ECO:0007669"/>
    <property type="project" value="UniProtKB-KW"/>
</dbReference>
<keyword evidence="10" id="KW-0067">ATP-binding</keyword>
<dbReference type="EMBL" id="QSQQ01000010">
    <property type="protein sequence ID" value="RGK47441.1"/>
    <property type="molecule type" value="Genomic_DNA"/>
</dbReference>
<dbReference type="FunFam" id="3.30.565.10:FF:000006">
    <property type="entry name" value="Sensor histidine kinase WalK"/>
    <property type="match status" value="1"/>
</dbReference>
<feature type="domain" description="Histidine kinase" evidence="15">
    <location>
        <begin position="137"/>
        <end position="350"/>
    </location>
</feature>
<keyword evidence="5" id="KW-0597">Phosphoprotein</keyword>
<sequence length="362" mass="41122">MEKDQRIKKRIFPVSIFSLSLVFFAVITTIQMKIIGKYIHADEISAVAVTGVFGFWFLGSVIFTFFTGWQVRKKYTEPLEEIADAARKVAEGDFSVYLRPRHTKDKADCLDVLVQDFNKMVEELGSTETLKTDFFSNVSHEFKTPLSVIYSNAQILQRQEMDDEQKDCVNNIADVSRRMSSLIQNMLKLNKLEKQTIIPEVEVYDVCAQLCECAVQFEESWEKKNLELNVEMEEQAYIAADPGLMELVWNNLLSNAIKYNREGGSVTISETSDDQYVRVSVADTGLGMNENVMKHIFDKFYQGDESHATFGNGLGLALVKRTLELSDASITVESTLDKGSVFTVILEKAQKTKLEREDENES</sequence>
<evidence type="ECO:0000256" key="2">
    <source>
        <dbReference type="ARBA" id="ARBA00004651"/>
    </source>
</evidence>
<dbReference type="InterPro" id="IPR003661">
    <property type="entry name" value="HisK_dim/P_dom"/>
</dbReference>
<keyword evidence="9 17" id="KW-0418">Kinase</keyword>
<reference evidence="17 18" key="1">
    <citation type="submission" date="2018-08" db="EMBL/GenBank/DDBJ databases">
        <title>A genome reference for cultivated species of the human gut microbiota.</title>
        <authorList>
            <person name="Zou Y."/>
            <person name="Xue W."/>
            <person name="Luo G."/>
        </authorList>
    </citation>
    <scope>NUCLEOTIDE SEQUENCE [LARGE SCALE GENOMIC DNA]</scope>
    <source>
        <strain evidence="17 18">TF11-11</strain>
    </source>
</reference>
<evidence type="ECO:0000259" key="16">
    <source>
        <dbReference type="PROSITE" id="PS50885"/>
    </source>
</evidence>
<dbReference type="Pfam" id="PF02518">
    <property type="entry name" value="HATPase_c"/>
    <property type="match status" value="1"/>
</dbReference>
<dbReference type="SUPFAM" id="SSF55874">
    <property type="entry name" value="ATPase domain of HSP90 chaperone/DNA topoisomerase II/histidine kinase"/>
    <property type="match status" value="1"/>
</dbReference>
<comment type="catalytic activity">
    <reaction evidence="1">
        <text>ATP + protein L-histidine = ADP + protein N-phospho-L-histidine.</text>
        <dbReference type="EC" id="2.7.13.3"/>
    </reaction>
</comment>